<evidence type="ECO:0000256" key="2">
    <source>
        <dbReference type="ARBA" id="ARBA00022840"/>
    </source>
</evidence>
<dbReference type="GO" id="GO:0003677">
    <property type="term" value="F:DNA binding"/>
    <property type="evidence" value="ECO:0007669"/>
    <property type="project" value="InterPro"/>
</dbReference>
<gene>
    <name evidence="5" type="ORF">HNR53_003368</name>
</gene>
<evidence type="ECO:0000256" key="1">
    <source>
        <dbReference type="ARBA" id="ARBA00022741"/>
    </source>
</evidence>
<dbReference type="PRINTS" id="PR01657">
    <property type="entry name" value="MCMFAMILY"/>
</dbReference>
<feature type="domain" description="Magnesium chelatase ChlI-like catalytic" evidence="3">
    <location>
        <begin position="210"/>
        <end position="409"/>
    </location>
</feature>
<dbReference type="PANTHER" id="PTHR32039:SF7">
    <property type="entry name" value="COMPETENCE PROTEIN COMM"/>
    <property type="match status" value="1"/>
</dbReference>
<dbReference type="InterPro" id="IPR025158">
    <property type="entry name" value="Mg_chelat-rel_C"/>
</dbReference>
<dbReference type="AlphaFoldDB" id="A0A7X0HTR0"/>
<dbReference type="Pfam" id="PF13541">
    <property type="entry name" value="ChlI"/>
    <property type="match status" value="1"/>
</dbReference>
<keyword evidence="6" id="KW-1185">Reference proteome</keyword>
<name>A0A7X0HTR0_9BACI</name>
<evidence type="ECO:0000259" key="3">
    <source>
        <dbReference type="Pfam" id="PF01078"/>
    </source>
</evidence>
<dbReference type="Pfam" id="PF01078">
    <property type="entry name" value="Mg_chelatase"/>
    <property type="match status" value="1"/>
</dbReference>
<feature type="domain" description="Mg chelatase-related protein C-terminal" evidence="4">
    <location>
        <begin position="419"/>
        <end position="511"/>
    </location>
</feature>
<dbReference type="InterPro" id="IPR000523">
    <property type="entry name" value="Mg_chelatse_chII-like_cat_dom"/>
</dbReference>
<dbReference type="NCBIfam" id="TIGR00368">
    <property type="entry name" value="YifB family Mg chelatase-like AAA ATPase"/>
    <property type="match status" value="1"/>
</dbReference>
<protein>
    <submittedName>
        <fullName evidence="5">Magnesium chelatase family protein</fullName>
    </submittedName>
</protein>
<evidence type="ECO:0000313" key="5">
    <source>
        <dbReference type="EMBL" id="MBB6446704.1"/>
    </source>
</evidence>
<evidence type="ECO:0000313" key="6">
    <source>
        <dbReference type="Proteomes" id="UP000531594"/>
    </source>
</evidence>
<keyword evidence="2" id="KW-0067">ATP-binding</keyword>
<proteinExistence type="predicted"/>
<dbReference type="InterPro" id="IPR045006">
    <property type="entry name" value="CHLI-like"/>
</dbReference>
<dbReference type="InterPro" id="IPR014721">
    <property type="entry name" value="Ribsml_uS5_D2-typ_fold_subgr"/>
</dbReference>
<dbReference type="GO" id="GO:0005524">
    <property type="term" value="F:ATP binding"/>
    <property type="evidence" value="ECO:0007669"/>
    <property type="project" value="UniProtKB-KW"/>
</dbReference>
<sequence>MEVIETKGVDDELSATVMTVGLNGMDGYRVKVEVNARKDKEAFVIVGLPDASVKESKERVWSTLYERDADIHEKKITVNLSPPEFKKTGPGYDAAMVIAVLKSIGELDVELREDQCIIGAISLNGEMQPFEGLVPVITNAMKLGFKEIYIPPINTRLFPTTLGTELIPVSTISGLISHLQGQITLDIPLSPPIELRETQQMNKEEVPQMDFQAIIGHTRAKRALEIAAAGGHHVLLSGPPGCGKSMLAEAFPSIFPNLDPEQALELYGIYQLGREELPSVKYRPMRHPHHSASGVSLLGGGTYPKPGEISFAHCGILFLDELAEFSKKTLDMLRQPLESGRITISRAKQTVTYPAEFTLIAATNPCPCGYDGSSQRYCVCTPKQIASYKQRISGPILDRMDFALTLTSVPLNQAHPKTESSTVIKKRVSKAREQQYNRYGKQLLNNRVPFQLIQDTSPISNQQMQYLHQICWENKWSNRTQIKIIRVARTISDLFEETSISEQALKEAIEWKMFSNHFMNGEKDG</sequence>
<accession>A0A7X0HTR0</accession>
<dbReference type="Proteomes" id="UP000531594">
    <property type="component" value="Unassembled WGS sequence"/>
</dbReference>
<reference evidence="5 6" key="1">
    <citation type="submission" date="2020-08" db="EMBL/GenBank/DDBJ databases">
        <title>Genomic Encyclopedia of Type Strains, Phase IV (KMG-IV): sequencing the most valuable type-strain genomes for metagenomic binning, comparative biology and taxonomic classification.</title>
        <authorList>
            <person name="Goeker M."/>
        </authorList>
    </citation>
    <scope>NUCLEOTIDE SEQUENCE [LARGE SCALE GENOMIC DNA]</scope>
    <source>
        <strain evidence="5 6">DSM 5391</strain>
    </source>
</reference>
<dbReference type="SUPFAM" id="SSF52540">
    <property type="entry name" value="P-loop containing nucleoside triphosphate hydrolases"/>
    <property type="match status" value="1"/>
</dbReference>
<organism evidence="5 6">
    <name type="scientific">Bacillus benzoevorans</name>
    <dbReference type="NCBI Taxonomy" id="1456"/>
    <lineage>
        <taxon>Bacteria</taxon>
        <taxon>Bacillati</taxon>
        <taxon>Bacillota</taxon>
        <taxon>Bacilli</taxon>
        <taxon>Bacillales</taxon>
        <taxon>Bacillaceae</taxon>
        <taxon>Bacillus</taxon>
    </lineage>
</organism>
<dbReference type="Gene3D" id="3.30.230.10">
    <property type="match status" value="1"/>
</dbReference>
<dbReference type="SUPFAM" id="SSF54211">
    <property type="entry name" value="Ribosomal protein S5 domain 2-like"/>
    <property type="match status" value="1"/>
</dbReference>
<dbReference type="InterPro" id="IPR020568">
    <property type="entry name" value="Ribosomal_Su5_D2-typ_SF"/>
</dbReference>
<dbReference type="EMBL" id="JACHGK010000013">
    <property type="protein sequence ID" value="MBB6446704.1"/>
    <property type="molecule type" value="Genomic_DNA"/>
</dbReference>
<dbReference type="Pfam" id="PF13335">
    <property type="entry name" value="Mg_chelatase_C"/>
    <property type="match status" value="1"/>
</dbReference>
<dbReference type="Gene3D" id="3.40.50.300">
    <property type="entry name" value="P-loop containing nucleotide triphosphate hydrolases"/>
    <property type="match status" value="1"/>
</dbReference>
<evidence type="ECO:0000259" key="4">
    <source>
        <dbReference type="Pfam" id="PF13335"/>
    </source>
</evidence>
<dbReference type="InterPro" id="IPR001208">
    <property type="entry name" value="MCM_dom"/>
</dbReference>
<dbReference type="InterPro" id="IPR027417">
    <property type="entry name" value="P-loop_NTPase"/>
</dbReference>
<comment type="caution">
    <text evidence="5">The sequence shown here is derived from an EMBL/GenBank/DDBJ whole genome shotgun (WGS) entry which is preliminary data.</text>
</comment>
<dbReference type="InterPro" id="IPR004482">
    <property type="entry name" value="Mg_chelat-rel"/>
</dbReference>
<dbReference type="PANTHER" id="PTHR32039">
    <property type="entry name" value="MAGNESIUM-CHELATASE SUBUNIT CHLI"/>
    <property type="match status" value="1"/>
</dbReference>
<keyword evidence="1" id="KW-0547">Nucleotide-binding</keyword>